<keyword evidence="5" id="KW-0560">Oxidoreductase</keyword>
<organism evidence="5 6">
    <name type="scientific">Pararhodobacter zhoushanensis</name>
    <dbReference type="NCBI Taxonomy" id="2479545"/>
    <lineage>
        <taxon>Bacteria</taxon>
        <taxon>Pseudomonadati</taxon>
        <taxon>Pseudomonadota</taxon>
        <taxon>Alphaproteobacteria</taxon>
        <taxon>Rhodobacterales</taxon>
        <taxon>Paracoccaceae</taxon>
        <taxon>Pararhodobacter</taxon>
    </lineage>
</organism>
<dbReference type="RefSeq" id="WP_264504539.1">
    <property type="nucleotide sequence ID" value="NZ_JAPDFL010000001.1"/>
</dbReference>
<dbReference type="PRINTS" id="PR00420">
    <property type="entry name" value="RNGMNOXGNASE"/>
</dbReference>
<keyword evidence="5" id="KW-0503">Monooxygenase</keyword>
<accession>A0ABT3GV64</accession>
<evidence type="ECO:0000256" key="1">
    <source>
        <dbReference type="ARBA" id="ARBA00001974"/>
    </source>
</evidence>
<dbReference type="Gene3D" id="3.30.9.10">
    <property type="entry name" value="D-Amino Acid Oxidase, subunit A, domain 2"/>
    <property type="match status" value="1"/>
</dbReference>
<feature type="domain" description="FAD-binding" evidence="4">
    <location>
        <begin position="12"/>
        <end position="359"/>
    </location>
</feature>
<dbReference type="Proteomes" id="UP001208938">
    <property type="component" value="Unassembled WGS sequence"/>
</dbReference>
<keyword evidence="6" id="KW-1185">Reference proteome</keyword>
<keyword evidence="2" id="KW-0285">Flavoprotein</keyword>
<evidence type="ECO:0000259" key="4">
    <source>
        <dbReference type="Pfam" id="PF01494"/>
    </source>
</evidence>
<dbReference type="InterPro" id="IPR002938">
    <property type="entry name" value="FAD-bd"/>
</dbReference>
<comment type="cofactor">
    <cofactor evidence="1">
        <name>FAD</name>
        <dbReference type="ChEBI" id="CHEBI:57692"/>
    </cofactor>
</comment>
<dbReference type="PANTHER" id="PTHR43004">
    <property type="entry name" value="TRK SYSTEM POTASSIUM UPTAKE PROTEIN"/>
    <property type="match status" value="1"/>
</dbReference>
<keyword evidence="3" id="KW-0274">FAD</keyword>
<evidence type="ECO:0000256" key="2">
    <source>
        <dbReference type="ARBA" id="ARBA00022630"/>
    </source>
</evidence>
<dbReference type="GO" id="GO:0004497">
    <property type="term" value="F:monooxygenase activity"/>
    <property type="evidence" value="ECO:0007669"/>
    <property type="project" value="UniProtKB-KW"/>
</dbReference>
<evidence type="ECO:0000313" key="6">
    <source>
        <dbReference type="Proteomes" id="UP001208938"/>
    </source>
</evidence>
<dbReference type="InterPro" id="IPR050641">
    <property type="entry name" value="RIFMO-like"/>
</dbReference>
<dbReference type="PANTHER" id="PTHR43004:SF19">
    <property type="entry name" value="BINDING MONOOXYGENASE, PUTATIVE (JCVI)-RELATED"/>
    <property type="match status" value="1"/>
</dbReference>
<dbReference type="Gene3D" id="3.40.30.120">
    <property type="match status" value="1"/>
</dbReference>
<dbReference type="Pfam" id="PF01494">
    <property type="entry name" value="FAD_binding_3"/>
    <property type="match status" value="1"/>
</dbReference>
<dbReference type="InterPro" id="IPR036188">
    <property type="entry name" value="FAD/NAD-bd_sf"/>
</dbReference>
<sequence>MTPTSPQAQIFDVVINGGGPVGMGLAIELGLRGVSVCVVERHATPQPIPKGQNLTQRTVEHFHFWGCEQALHEAHPIPKDSGIGGITCYGSLTGDYQHDWLERSKLRDFYYSRNARLPQYATEAVLRARAAQIDTITLRYGWTGTGVEQDADSATLHIEEKDGPGRDSVRGRYLVGCDGSHSMVRQAAGITQSQQEHRKLMSLVVFTSEELDTLLKRYPGKAFYNVLNPKYDGYWLFFGRVDHGTSWFFHAPVPLGTTAENFDFPAFLHEAAGQPFDLSIDYVGFWDLRFTLADQYRQGRVFLAGDAAHSHPPYGGFGINSGLEDSVNLGWKLAAMVQGWGTEALLDSYHTERHGVFASTIEDFIANYIREDRSFLSTYAPDQDRTAFETAWQARSEDDSDVRLFAPNYAGSPVVGVSAGAPSATGGHEVAARVGHHLTPQALADGRNVFEALGADYTLLALSGAAEAQVTALVDAAKAAGVPLIVVHDTGTAAKTYGAPLVLVRPDQFVAWAGTSIDAHPLMQRLRGA</sequence>
<dbReference type="Pfam" id="PF21274">
    <property type="entry name" value="Rng_hyd_C"/>
    <property type="match status" value="1"/>
</dbReference>
<proteinExistence type="predicted"/>
<gene>
    <name evidence="5" type="ORF">OKW52_03895</name>
</gene>
<name>A0ABT3GV64_9RHOB</name>
<reference evidence="5 6" key="1">
    <citation type="submission" date="2022-10" db="EMBL/GenBank/DDBJ databases">
        <title>Pararhodobacter sp. nov., isolated from marine algae.</title>
        <authorList>
            <person name="Choi B.J."/>
            <person name="Kim J.M."/>
            <person name="Lee J.K."/>
            <person name="Choi D.G."/>
            <person name="Jeon C.O."/>
        </authorList>
    </citation>
    <scope>NUCLEOTIDE SEQUENCE [LARGE SCALE GENOMIC DNA]</scope>
    <source>
        <strain evidence="5 6">ZQ420</strain>
    </source>
</reference>
<protein>
    <submittedName>
        <fullName evidence="5">FAD-dependent monooxygenase</fullName>
    </submittedName>
</protein>
<evidence type="ECO:0000256" key="3">
    <source>
        <dbReference type="ARBA" id="ARBA00022827"/>
    </source>
</evidence>
<dbReference type="Gene3D" id="3.50.50.60">
    <property type="entry name" value="FAD/NAD(P)-binding domain"/>
    <property type="match status" value="1"/>
</dbReference>
<comment type="caution">
    <text evidence="5">The sequence shown here is derived from an EMBL/GenBank/DDBJ whole genome shotgun (WGS) entry which is preliminary data.</text>
</comment>
<dbReference type="EMBL" id="JAPDFL010000001">
    <property type="protein sequence ID" value="MCW1931427.1"/>
    <property type="molecule type" value="Genomic_DNA"/>
</dbReference>
<dbReference type="SUPFAM" id="SSF51905">
    <property type="entry name" value="FAD/NAD(P)-binding domain"/>
    <property type="match status" value="1"/>
</dbReference>
<evidence type="ECO:0000313" key="5">
    <source>
        <dbReference type="EMBL" id="MCW1931427.1"/>
    </source>
</evidence>